<evidence type="ECO:0008006" key="4">
    <source>
        <dbReference type="Google" id="ProtNLM"/>
    </source>
</evidence>
<keyword evidence="1" id="KW-0732">Signal</keyword>
<protein>
    <recommendedName>
        <fullName evidence="4">DUF3298 domain-containing protein</fullName>
    </recommendedName>
</protein>
<keyword evidence="3" id="KW-1185">Reference proteome</keyword>
<feature type="signal peptide" evidence="1">
    <location>
        <begin position="1"/>
        <end position="21"/>
    </location>
</feature>
<dbReference type="EMBL" id="BSDS01000001">
    <property type="protein sequence ID" value="GLI38328.1"/>
    <property type="molecule type" value="Genomic_DNA"/>
</dbReference>
<evidence type="ECO:0000313" key="2">
    <source>
        <dbReference type="EMBL" id="GLI38328.1"/>
    </source>
</evidence>
<feature type="chain" id="PRO_5040791687" description="DUF3298 domain-containing protein" evidence="1">
    <location>
        <begin position="22"/>
        <end position="347"/>
    </location>
</feature>
<dbReference type="Proteomes" id="UP001144352">
    <property type="component" value="Unassembled WGS sequence"/>
</dbReference>
<name>A0A9W6G0V1_9BACT</name>
<dbReference type="AlphaFoldDB" id="A0A9W6G0V1"/>
<sequence length="347" mass="38863">MNKATILMSLHLLLLSGAASAADPSWRGVWSGTIGKQQVMVCLDHDDSSSYYYRRHSYDISLEASDKKGPRWAEMTKGKRTGEWKFESITRDRLTGNWFASKGKRSTPIVLERVSAPANEGQLCDDEAYNGPRIDAVKINAGSPENFEGKRFRTLSAGVDTTISTVELLESGPGVAGVNQALRAELRERIGNYYECLGSDNTRAEEVAEYSVTESPVFWSSRWLALAVVADDYCGGLRINHHYWYSTWDLSSGKNVDLWTWFEGMKYEASAALNKIIVAHAKFDEECAEMLTENVTYSLHPSREGMVFSPQLYVGCQDDIVVPYDKLLPFLSPVGKREVKALMSPRR</sequence>
<proteinExistence type="predicted"/>
<organism evidence="2 3">
    <name type="scientific">Geobacter hydrogenophilus</name>
    <dbReference type="NCBI Taxonomy" id="40983"/>
    <lineage>
        <taxon>Bacteria</taxon>
        <taxon>Pseudomonadati</taxon>
        <taxon>Thermodesulfobacteriota</taxon>
        <taxon>Desulfuromonadia</taxon>
        <taxon>Geobacterales</taxon>
        <taxon>Geobacteraceae</taxon>
        <taxon>Geobacter</taxon>
    </lineage>
</organism>
<accession>A0A9W6G0V1</accession>
<dbReference type="RefSeq" id="WP_214187604.1">
    <property type="nucleotide sequence ID" value="NZ_BSDS01000001.1"/>
</dbReference>
<gene>
    <name evidence="2" type="ORF">GHYDROH2_18290</name>
</gene>
<reference evidence="2" key="1">
    <citation type="submission" date="2022-12" db="EMBL/GenBank/DDBJ databases">
        <title>Reference genome sequencing for broad-spectrum identification of bacterial and archaeal isolates by mass spectrometry.</title>
        <authorList>
            <person name="Sekiguchi Y."/>
            <person name="Tourlousse D.M."/>
        </authorList>
    </citation>
    <scope>NUCLEOTIDE SEQUENCE</scope>
    <source>
        <strain evidence="2">H2</strain>
    </source>
</reference>
<comment type="caution">
    <text evidence="2">The sequence shown here is derived from an EMBL/GenBank/DDBJ whole genome shotgun (WGS) entry which is preliminary data.</text>
</comment>
<evidence type="ECO:0000256" key="1">
    <source>
        <dbReference type="SAM" id="SignalP"/>
    </source>
</evidence>
<evidence type="ECO:0000313" key="3">
    <source>
        <dbReference type="Proteomes" id="UP001144352"/>
    </source>
</evidence>